<reference evidence="1" key="1">
    <citation type="journal article" date="2020" name="Stud. Mycol.">
        <title>101 Dothideomycetes genomes: a test case for predicting lifestyles and emergence of pathogens.</title>
        <authorList>
            <person name="Haridas S."/>
            <person name="Albert R."/>
            <person name="Binder M."/>
            <person name="Bloem J."/>
            <person name="Labutti K."/>
            <person name="Salamov A."/>
            <person name="Andreopoulos B."/>
            <person name="Baker S."/>
            <person name="Barry K."/>
            <person name="Bills G."/>
            <person name="Bluhm B."/>
            <person name="Cannon C."/>
            <person name="Castanera R."/>
            <person name="Culley D."/>
            <person name="Daum C."/>
            <person name="Ezra D."/>
            <person name="Gonzalez J."/>
            <person name="Henrissat B."/>
            <person name="Kuo A."/>
            <person name="Liang C."/>
            <person name="Lipzen A."/>
            <person name="Lutzoni F."/>
            <person name="Magnuson J."/>
            <person name="Mondo S."/>
            <person name="Nolan M."/>
            <person name="Ohm R."/>
            <person name="Pangilinan J."/>
            <person name="Park H.-J."/>
            <person name="Ramirez L."/>
            <person name="Alfaro M."/>
            <person name="Sun H."/>
            <person name="Tritt A."/>
            <person name="Yoshinaga Y."/>
            <person name="Zwiers L.-H."/>
            <person name="Turgeon B."/>
            <person name="Goodwin S."/>
            <person name="Spatafora J."/>
            <person name="Crous P."/>
            <person name="Grigoriev I."/>
        </authorList>
    </citation>
    <scope>NUCLEOTIDE SEQUENCE</scope>
    <source>
        <strain evidence="1">HMLAC05119</strain>
    </source>
</reference>
<dbReference type="EMBL" id="ML979134">
    <property type="protein sequence ID" value="KAF1917984.1"/>
    <property type="molecule type" value="Genomic_DNA"/>
</dbReference>
<name>A0A6A5QTU5_AMPQU</name>
<gene>
    <name evidence="1" type="ORF">BDU57DRAFT_183200</name>
</gene>
<evidence type="ECO:0000313" key="2">
    <source>
        <dbReference type="Proteomes" id="UP000800096"/>
    </source>
</evidence>
<sequence>MHICTPHDSWPAVRVEWAFSFAGRRLCPEFHQSSISESTHHALAISFFFVPAPITEPLLLVWDARHPRGALVSSLTPHSFPSGRCRRYPKPPVVVPRVQAFQPGVLRMRFHVAGRTTALNPLSYYLNIWLRSVLQLTPTPRPRPALSSVDLAKIYLSFHHICFTCALY</sequence>
<evidence type="ECO:0000313" key="1">
    <source>
        <dbReference type="EMBL" id="KAF1917984.1"/>
    </source>
</evidence>
<accession>A0A6A5QTU5</accession>
<proteinExistence type="predicted"/>
<dbReference type="AlphaFoldDB" id="A0A6A5QTU5"/>
<keyword evidence="2" id="KW-1185">Reference proteome</keyword>
<protein>
    <submittedName>
        <fullName evidence="1">Uncharacterized protein</fullName>
    </submittedName>
</protein>
<organism evidence="1 2">
    <name type="scientific">Ampelomyces quisqualis</name>
    <name type="common">Powdery mildew agent</name>
    <dbReference type="NCBI Taxonomy" id="50730"/>
    <lineage>
        <taxon>Eukaryota</taxon>
        <taxon>Fungi</taxon>
        <taxon>Dikarya</taxon>
        <taxon>Ascomycota</taxon>
        <taxon>Pezizomycotina</taxon>
        <taxon>Dothideomycetes</taxon>
        <taxon>Pleosporomycetidae</taxon>
        <taxon>Pleosporales</taxon>
        <taxon>Pleosporineae</taxon>
        <taxon>Phaeosphaeriaceae</taxon>
        <taxon>Ampelomyces</taxon>
    </lineage>
</organism>
<dbReference type="Proteomes" id="UP000800096">
    <property type="component" value="Unassembled WGS sequence"/>
</dbReference>